<feature type="domain" description="Sushi" evidence="18">
    <location>
        <begin position="755"/>
        <end position="812"/>
    </location>
</feature>
<feature type="domain" description="Sushi" evidence="18">
    <location>
        <begin position="1057"/>
        <end position="1116"/>
    </location>
</feature>
<dbReference type="SMART" id="SM00231">
    <property type="entry name" value="FA58C"/>
    <property type="match status" value="1"/>
</dbReference>
<dbReference type="SUPFAM" id="SSF57196">
    <property type="entry name" value="EGF/Laminin"/>
    <property type="match status" value="5"/>
</dbReference>
<feature type="disulfide bond" evidence="9">
    <location>
        <begin position="2133"/>
        <end position="2142"/>
    </location>
</feature>
<feature type="chain" id="PRO_5042246917" evidence="12">
    <location>
        <begin position="20"/>
        <end position="2182"/>
    </location>
</feature>
<dbReference type="InterPro" id="IPR003410">
    <property type="entry name" value="HYR_dom"/>
</dbReference>
<dbReference type="CDD" id="cd00037">
    <property type="entry name" value="CLECT"/>
    <property type="match status" value="1"/>
</dbReference>
<feature type="domain" description="EGF-like" evidence="15">
    <location>
        <begin position="2029"/>
        <end position="2065"/>
    </location>
</feature>
<keyword evidence="6" id="KW-0472">Membrane</keyword>
<dbReference type="Gene3D" id="4.10.400.10">
    <property type="entry name" value="Low-density Lipoprotein Receptor"/>
    <property type="match status" value="1"/>
</dbReference>
<dbReference type="SMART" id="SM01411">
    <property type="entry name" value="Ephrin_rec_like"/>
    <property type="match status" value="3"/>
</dbReference>
<evidence type="ECO:0000259" key="18">
    <source>
        <dbReference type="PROSITE" id="PS50923"/>
    </source>
</evidence>
<dbReference type="Pfam" id="PF00008">
    <property type="entry name" value="EGF"/>
    <property type="match status" value="1"/>
</dbReference>
<feature type="disulfide bond" evidence="10">
    <location>
        <begin position="192"/>
        <end position="210"/>
    </location>
</feature>
<dbReference type="Pfam" id="PF07645">
    <property type="entry name" value="EGF_CA"/>
    <property type="match status" value="2"/>
</dbReference>
<dbReference type="InterPro" id="IPR023415">
    <property type="entry name" value="LDLR_class-A_CS"/>
</dbReference>
<reference evidence="20" key="1">
    <citation type="submission" date="2024-02" db="UniProtKB">
        <authorList>
            <consortium name="WormBaseParasite"/>
        </authorList>
    </citation>
    <scope>IDENTIFICATION</scope>
</reference>
<feature type="domain" description="Sushi" evidence="18">
    <location>
        <begin position="570"/>
        <end position="632"/>
    </location>
</feature>
<evidence type="ECO:0000256" key="2">
    <source>
        <dbReference type="ARBA" id="ARBA00022659"/>
    </source>
</evidence>
<sequence>MAQMWLSAIILLYANHVLSETTSPSNFPFPPSFSSNDTGSRLSDVQLSCAEGWERSGEKCFRLFPSTRSWSQALATCDRYGAQLARIESPNENEFLGKMTRKPGRTQTTGQPFWIGLSAEEQAGDIVFRWSDGTPVSRYTGFWEHDQPDHGSGSCTLAGVQKASLQWRLDQCNLLLPFICERPACVKGAFFCLNGGCVPEGKHCNGVDDCRDLSDELNCPASHSELACLQYEKGESGKFATPNYPASYKGNTACRWVIESPINTRIHLEFEYFETEANEDIVTILDGGPSENASTVLASISGNKSPEELSFTSASNIIIVRFRSDALVQARGFQANWKAVPFQCGGELTAQPYGQSFSSPDYPNGYPNDVECVWKIEALFGNLITIALEDLSIGKNDYLLIYDGPSPAAPILARLSGEKNDTNDHITSTSHSIYIYFFSDGLKEKGRGFTLGYKRGCDVTVRQSSGYLISPGNTRIPYPGLLSCTYTIEVPNARGDHSLSLITNRFDLAVDDFLKVFEGSTTGKPLHEGDGFSAQQRPPKQLFARQGRVQMIFETNAIRSGTGFNFTFSTNCLPLRVPSLVTLSSKSTTYGTTLTIACPRGYEFLNGKGKQYTILCELGGKWSDSKIPDCQPLYCSPVPQIANGFAVSATNVSFMGRARYSCYEGFKFPSARESEEILCSEDGHWTPPPQCKAASCPALSPFQNGDRSLEFGDGTGYGTVFKFECTPGYRRIGASTLLCQTDGTWSFVQPICKRLTCSNIPKIGNGRIVVEEKFHFGDTARVECDFGYKSDGADEVKCLANQTLSSIPKCIDIDECAEQKSLCSESSTICKNLPGGYTCQCLSGFSGPKICSNPSPLYLAKVGASSENFLYPTATLSRGGWCAEEGDLKKTVTIDLGTPKTVERLQIEKTSEGYPTRISLRFAENASRPLEQYTVGKDSIFPLRGVSMSGGELFTLPHPIEAQIVEIKLVETKGSPCAQITVLGCQKSSCLDINECEGNNGYCDHICFNKMGSYECGCREGFDLFVEDGQSGRIVKEGETGKHNLDVYRFNKTCVPRVCPTVTSPINGKLLATHKEFVYPMTVKFQCNFGYQMMGAEFIQCLADGTWNGTTPFCLPATCQGVHNVSTIGLYVSPDNATIAFGQNVSITCTHQNRPAPSMFFRECVYDPQNDGRDYWLSGAPVDCPMIDCGRPPQLAGAVYGGDNGVYEVGASLRFSCRPPYALVGRSSYDDTLVRCHLDGSWDIGNLRCEGPVCVDPGYPPDGSVSLTSVEEGAVAKFSCNRPGFKPFPSDAINCTLGTACSLSEDLGISDGYVPDGAFSDNADTVNYGYEPYKARMSSTGWCGQNDTFIFLSVDLQRVYTLTTLRLSGVANGGPLRGHVTKMQLFHKSQYTHNYDTYPVEFETPSGNHNAMHHFELHPSLQARYLLLAVTEYEGSPCMKFDVQGCLAPTSIQDIPIHLQVGWNASVPTCIDSEPPEFSNCPVNPIYTTTDENGQIKPIEYEIPKALDNSGRVAWVRVEPQEFEPPRVITADLDVLYTAFDEAGNTAECLVQIRIPDTLPPVMKCPDSYALWASEGMNSTEIIFNEMSVPMVIQDISNITAVTFVPEKATIKLGEYVTVEVTAIDALENSNKCSFQVAYMPEICSPWSLASASNTLKICRERNGATTCTISCKKGYRFVDEEKTEKEFICSDGTWSPSGIAPSCVQDPDEPARYELGVAFDYPIATPVSTDCIKGYTALVATYFDSLDTVLSSRCSSSVQIYVRFLDVRFDQQPGNLRGNYTIQILPSVLQDVFYELCGLTLRTIFDLTIPGATTSIKQLLSLDAGATQSGQCPTLIAANSMISQGFGCADGEVLRPSQEKNLPECFPCAVGTVNVNNTCLKCPRGSFQDEKGQVACKACPDGHYTHYSGAYSIEQCLAICGNGMYSPTGLIPCQLCPRHTYAGPPPVDGYKECTSCEPGSYTARLGSTSPSQCKRACQSGTFSLTGLEPCSKCPQNYYQSNAGQQKCIECGNSTATFTDGAGAEDLCLPIDCAAIACENQGLCAIVNHRAVCKCRPGYSGSRCENANEICASNPCFNNGICEPAAGGYRCICPRGYSGARCQKEKDDCDGESCPNGGICHNMPGIGNKQCLCRTGFAGPECEEVTDICTAANPCRNGADCTPLQLGRFKCKCLPGWDSIQL</sequence>
<dbReference type="FunFam" id="2.10.70.10:FF:000014">
    <property type="entry name" value="Membrane cofactor protein"/>
    <property type="match status" value="1"/>
</dbReference>
<evidence type="ECO:0000256" key="10">
    <source>
        <dbReference type="PROSITE-ProRule" id="PRU00124"/>
    </source>
</evidence>
<feature type="domain" description="CUB" evidence="13">
    <location>
        <begin position="457"/>
        <end position="571"/>
    </location>
</feature>
<dbReference type="InterPro" id="IPR035914">
    <property type="entry name" value="Sperma_CUB_dom_sf"/>
</dbReference>
<dbReference type="Pfam" id="PF07699">
    <property type="entry name" value="Ephrin_rec_like"/>
    <property type="match status" value="3"/>
</dbReference>
<evidence type="ECO:0000256" key="3">
    <source>
        <dbReference type="ARBA" id="ARBA00022692"/>
    </source>
</evidence>
<feature type="domain" description="HYR" evidence="17">
    <location>
        <begin position="1558"/>
        <end position="1641"/>
    </location>
</feature>
<dbReference type="InterPro" id="IPR001304">
    <property type="entry name" value="C-type_lectin-like"/>
</dbReference>
<feature type="domain" description="EGF-like" evidence="15">
    <location>
        <begin position="2145"/>
        <end position="2180"/>
    </location>
</feature>
<evidence type="ECO:0000256" key="5">
    <source>
        <dbReference type="ARBA" id="ARBA00022737"/>
    </source>
</evidence>
<dbReference type="Pfam" id="PF00431">
    <property type="entry name" value="CUB"/>
    <property type="match status" value="3"/>
</dbReference>
<feature type="domain" description="C-type lectin" evidence="16">
    <location>
        <begin position="56"/>
        <end position="181"/>
    </location>
</feature>
<evidence type="ECO:0000256" key="6">
    <source>
        <dbReference type="ARBA" id="ARBA00022989"/>
    </source>
</evidence>
<evidence type="ECO:0000259" key="14">
    <source>
        <dbReference type="PROSITE" id="PS50022"/>
    </source>
</evidence>
<dbReference type="InterPro" id="IPR002172">
    <property type="entry name" value="LDrepeatLR_classA_rpt"/>
</dbReference>
<dbReference type="InterPro" id="IPR018097">
    <property type="entry name" value="EGF_Ca-bd_CS"/>
</dbReference>
<feature type="domain" description="CUB" evidence="13">
    <location>
        <begin position="344"/>
        <end position="456"/>
    </location>
</feature>
<feature type="disulfide bond" evidence="10">
    <location>
        <begin position="185"/>
        <end position="197"/>
    </location>
</feature>
<dbReference type="FunFam" id="2.10.25.10:FF:000066">
    <property type="entry name" value="FAT atypical cadherin 4"/>
    <property type="match status" value="1"/>
</dbReference>
<dbReference type="InterPro" id="IPR000436">
    <property type="entry name" value="Sushi_SCR_CCP_dom"/>
</dbReference>
<dbReference type="PROSITE" id="PS01187">
    <property type="entry name" value="EGF_CA"/>
    <property type="match status" value="2"/>
</dbReference>
<feature type="domain" description="Sushi" evidence="18">
    <location>
        <begin position="633"/>
        <end position="693"/>
    </location>
</feature>
<dbReference type="SMART" id="SM00179">
    <property type="entry name" value="EGF_CA"/>
    <property type="match status" value="5"/>
</dbReference>
<dbReference type="SMART" id="SM00032">
    <property type="entry name" value="CCP"/>
    <property type="match status" value="8"/>
</dbReference>
<dbReference type="InterPro" id="IPR000859">
    <property type="entry name" value="CUB_dom"/>
</dbReference>
<keyword evidence="7 9" id="KW-1015">Disulfide bond</keyword>
<dbReference type="SUPFAM" id="SSF49854">
    <property type="entry name" value="Spermadhesin, CUB domain"/>
    <property type="match status" value="3"/>
</dbReference>
<proteinExistence type="predicted"/>
<dbReference type="Gene3D" id="2.10.50.10">
    <property type="entry name" value="Tumor Necrosis Factor Receptor, subunit A, domain 2"/>
    <property type="match status" value="2"/>
</dbReference>
<dbReference type="Gene3D" id="2.60.120.260">
    <property type="entry name" value="Galactose-binding domain-like"/>
    <property type="match status" value="2"/>
</dbReference>
<dbReference type="PROSITE" id="PS00010">
    <property type="entry name" value="ASX_HYDROXYL"/>
    <property type="match status" value="1"/>
</dbReference>
<evidence type="ECO:0000259" key="15">
    <source>
        <dbReference type="PROSITE" id="PS50026"/>
    </source>
</evidence>
<dbReference type="CDD" id="cd00112">
    <property type="entry name" value="LDLa"/>
    <property type="match status" value="1"/>
</dbReference>
<dbReference type="SMART" id="SM00034">
    <property type="entry name" value="CLECT"/>
    <property type="match status" value="1"/>
</dbReference>
<dbReference type="CDD" id="cd00054">
    <property type="entry name" value="EGF_CA"/>
    <property type="match status" value="4"/>
</dbReference>
<evidence type="ECO:0000256" key="4">
    <source>
        <dbReference type="ARBA" id="ARBA00022729"/>
    </source>
</evidence>
<feature type="domain" description="F5/8 type C" evidence="14">
    <location>
        <begin position="1301"/>
        <end position="1446"/>
    </location>
</feature>
<dbReference type="InterPro" id="IPR051277">
    <property type="entry name" value="SEZ6_CSMD_C4BPB_Regulators"/>
</dbReference>
<dbReference type="SUPFAM" id="SSF57424">
    <property type="entry name" value="LDL receptor-like module"/>
    <property type="match status" value="1"/>
</dbReference>
<dbReference type="PROSITE" id="PS01209">
    <property type="entry name" value="LDLRA_1"/>
    <property type="match status" value="1"/>
</dbReference>
<dbReference type="SUPFAM" id="SSF56436">
    <property type="entry name" value="C-type lectin-like"/>
    <property type="match status" value="1"/>
</dbReference>
<evidence type="ECO:0000313" key="20">
    <source>
        <dbReference type="WBParaSite" id="MBELARI_LOCUS15906"/>
    </source>
</evidence>
<dbReference type="InterPro" id="IPR035976">
    <property type="entry name" value="Sushi/SCR/CCP_sf"/>
</dbReference>
<feature type="disulfide bond" evidence="11">
    <location>
        <begin position="1087"/>
        <end position="1114"/>
    </location>
</feature>
<evidence type="ECO:0000256" key="8">
    <source>
        <dbReference type="PROSITE-ProRule" id="PRU00059"/>
    </source>
</evidence>
<dbReference type="Pfam" id="PF00057">
    <property type="entry name" value="Ldl_recept_a"/>
    <property type="match status" value="1"/>
</dbReference>
<evidence type="ECO:0000259" key="16">
    <source>
        <dbReference type="PROSITE" id="PS50041"/>
    </source>
</evidence>
<dbReference type="PROSITE" id="PS00022">
    <property type="entry name" value="EGF_1"/>
    <property type="match status" value="3"/>
</dbReference>
<dbReference type="PROSITE" id="PS50923">
    <property type="entry name" value="SUSHI"/>
    <property type="match status" value="7"/>
</dbReference>
<accession>A0AAF3J4M6</accession>
<dbReference type="InterPro" id="IPR036055">
    <property type="entry name" value="LDL_receptor-like_sf"/>
</dbReference>
<dbReference type="CDD" id="cd00057">
    <property type="entry name" value="FA58C"/>
    <property type="match status" value="1"/>
</dbReference>
<protein>
    <submittedName>
        <fullName evidence="20">Uncharacterized protein</fullName>
    </submittedName>
</protein>
<dbReference type="CDD" id="cd00041">
    <property type="entry name" value="CUB"/>
    <property type="match status" value="3"/>
</dbReference>
<keyword evidence="6" id="KW-1133">Transmembrane helix</keyword>
<feature type="domain" description="Sushi" evidence="18">
    <location>
        <begin position="1187"/>
        <end position="1251"/>
    </location>
</feature>
<feature type="disulfide bond" evidence="9">
    <location>
        <begin position="2093"/>
        <end position="2102"/>
    </location>
</feature>
<feature type="domain" description="EGF-like" evidence="15">
    <location>
        <begin position="2067"/>
        <end position="2103"/>
    </location>
</feature>
<dbReference type="PROSITE" id="PS50825">
    <property type="entry name" value="HYR"/>
    <property type="match status" value="2"/>
</dbReference>
<dbReference type="Gene3D" id="2.10.25.10">
    <property type="entry name" value="Laminin"/>
    <property type="match status" value="6"/>
</dbReference>
<evidence type="ECO:0000256" key="9">
    <source>
        <dbReference type="PROSITE-ProRule" id="PRU00076"/>
    </source>
</evidence>
<dbReference type="InterPro" id="IPR000421">
    <property type="entry name" value="FA58C"/>
</dbReference>
<keyword evidence="19" id="KW-1185">Reference proteome</keyword>
<dbReference type="GO" id="GO:0005509">
    <property type="term" value="F:calcium ion binding"/>
    <property type="evidence" value="ECO:0007669"/>
    <property type="project" value="InterPro"/>
</dbReference>
<dbReference type="InterPro" id="IPR008979">
    <property type="entry name" value="Galactose-bd-like_sf"/>
</dbReference>
<dbReference type="FunFam" id="2.10.50.10:FF:000018">
    <property type="entry name" value="Sushi, von Willebrand factor type A, EGF and pentraxin domain-containing 1"/>
    <property type="match status" value="1"/>
</dbReference>
<feature type="domain" description="Sushi" evidence="18">
    <location>
        <begin position="1642"/>
        <end position="1706"/>
    </location>
</feature>
<evidence type="ECO:0000256" key="12">
    <source>
        <dbReference type="SAM" id="SignalP"/>
    </source>
</evidence>
<keyword evidence="4 12" id="KW-0732">Signal</keyword>
<dbReference type="Gene3D" id="3.10.100.10">
    <property type="entry name" value="Mannose-Binding Protein A, subunit A"/>
    <property type="match status" value="1"/>
</dbReference>
<feature type="signal peptide" evidence="12">
    <location>
        <begin position="1"/>
        <end position="19"/>
    </location>
</feature>
<feature type="disulfide bond" evidence="11">
    <location>
        <begin position="696"/>
        <end position="739"/>
    </location>
</feature>
<feature type="domain" description="EGF-like" evidence="15">
    <location>
        <begin position="812"/>
        <end position="852"/>
    </location>
</feature>
<dbReference type="PROSITE" id="PS50026">
    <property type="entry name" value="EGF_3"/>
    <property type="match status" value="5"/>
</dbReference>
<evidence type="ECO:0000256" key="11">
    <source>
        <dbReference type="PROSITE-ProRule" id="PRU00302"/>
    </source>
</evidence>
<dbReference type="SUPFAM" id="SSF57535">
    <property type="entry name" value="Complement control module/SCR domain"/>
    <property type="match status" value="6"/>
</dbReference>
<feature type="disulfide bond" evidence="9">
    <location>
        <begin position="2055"/>
        <end position="2064"/>
    </location>
</feature>
<dbReference type="Pfam" id="PF00754">
    <property type="entry name" value="F5_F8_type_C"/>
    <property type="match status" value="1"/>
</dbReference>
<evidence type="ECO:0000313" key="19">
    <source>
        <dbReference type="Proteomes" id="UP000887575"/>
    </source>
</evidence>
<dbReference type="InterPro" id="IPR000742">
    <property type="entry name" value="EGF"/>
</dbReference>
<keyword evidence="5" id="KW-0677">Repeat</keyword>
<dbReference type="PROSITE" id="PS01180">
    <property type="entry name" value="CUB"/>
    <property type="match status" value="3"/>
</dbReference>
<dbReference type="Gene3D" id="2.60.120.290">
    <property type="entry name" value="Spermadhesin, CUB domain"/>
    <property type="match status" value="3"/>
</dbReference>
<dbReference type="PANTHER" id="PTHR45656">
    <property type="entry name" value="PROTEIN CBR-CLEC-78"/>
    <property type="match status" value="1"/>
</dbReference>
<keyword evidence="1 9" id="KW-0245">EGF-like domain</keyword>
<dbReference type="InterPro" id="IPR011641">
    <property type="entry name" value="Tyr-kin_ephrin_A/B_rcpt-like"/>
</dbReference>
<dbReference type="InterPro" id="IPR001881">
    <property type="entry name" value="EGF-like_Ca-bd_dom"/>
</dbReference>
<dbReference type="PROSITE" id="PS01186">
    <property type="entry name" value="EGF_2"/>
    <property type="match status" value="4"/>
</dbReference>
<organism evidence="19 20">
    <name type="scientific">Mesorhabditis belari</name>
    <dbReference type="NCBI Taxonomy" id="2138241"/>
    <lineage>
        <taxon>Eukaryota</taxon>
        <taxon>Metazoa</taxon>
        <taxon>Ecdysozoa</taxon>
        <taxon>Nematoda</taxon>
        <taxon>Chromadorea</taxon>
        <taxon>Rhabditida</taxon>
        <taxon>Rhabditina</taxon>
        <taxon>Rhabditomorpha</taxon>
        <taxon>Rhabditoidea</taxon>
        <taxon>Rhabditidae</taxon>
        <taxon>Mesorhabditinae</taxon>
        <taxon>Mesorhabditis</taxon>
    </lineage>
</organism>
<dbReference type="CDD" id="cd00033">
    <property type="entry name" value="CCP"/>
    <property type="match status" value="6"/>
</dbReference>
<dbReference type="PROSITE" id="PS50041">
    <property type="entry name" value="C_TYPE_LECTIN_2"/>
    <property type="match status" value="1"/>
</dbReference>
<dbReference type="Pfam" id="PF00059">
    <property type="entry name" value="Lectin_C"/>
    <property type="match status" value="1"/>
</dbReference>
<dbReference type="InterPro" id="IPR009030">
    <property type="entry name" value="Growth_fac_rcpt_cys_sf"/>
</dbReference>
<feature type="domain" description="Sushi" evidence="18">
    <location>
        <begin position="694"/>
        <end position="754"/>
    </location>
</feature>
<dbReference type="SMART" id="SM00181">
    <property type="entry name" value="EGF"/>
    <property type="match status" value="7"/>
</dbReference>
<dbReference type="InterPro" id="IPR016187">
    <property type="entry name" value="CTDL_fold"/>
</dbReference>
<dbReference type="Proteomes" id="UP000887575">
    <property type="component" value="Unassembled WGS sequence"/>
</dbReference>
<feature type="disulfide bond" evidence="11">
    <location>
        <begin position="725"/>
        <end position="752"/>
    </location>
</feature>
<dbReference type="SUPFAM" id="SSF49785">
    <property type="entry name" value="Galactose-binding domain-like"/>
    <property type="match status" value="2"/>
</dbReference>
<evidence type="ECO:0000259" key="17">
    <source>
        <dbReference type="PROSITE" id="PS50825"/>
    </source>
</evidence>
<dbReference type="PROSITE" id="PS50022">
    <property type="entry name" value="FA58C_3"/>
    <property type="match status" value="1"/>
</dbReference>
<dbReference type="SMART" id="SM00192">
    <property type="entry name" value="LDLa"/>
    <property type="match status" value="1"/>
</dbReference>
<dbReference type="InterPro" id="IPR000152">
    <property type="entry name" value="EGF-type_Asp/Asn_hydroxyl_site"/>
</dbReference>
<feature type="domain" description="EGF-like" evidence="15">
    <location>
        <begin position="2105"/>
        <end position="2143"/>
    </location>
</feature>
<evidence type="ECO:0000256" key="1">
    <source>
        <dbReference type="ARBA" id="ARBA00022536"/>
    </source>
</evidence>
<evidence type="ECO:0000256" key="7">
    <source>
        <dbReference type="ARBA" id="ARBA00023157"/>
    </source>
</evidence>
<comment type="caution">
    <text evidence="9">Lacks conserved residue(s) required for the propagation of feature annotation.</text>
</comment>
<dbReference type="Pfam" id="PF00084">
    <property type="entry name" value="Sushi"/>
    <property type="match status" value="6"/>
</dbReference>
<keyword evidence="3" id="KW-0812">Transmembrane</keyword>
<feature type="domain" description="HYR" evidence="17">
    <location>
        <begin position="1471"/>
        <end position="1557"/>
    </location>
</feature>
<dbReference type="InterPro" id="IPR049883">
    <property type="entry name" value="NOTCH1_EGF-like"/>
</dbReference>
<dbReference type="InterPro" id="IPR016186">
    <property type="entry name" value="C-type_lectin-like/link_sf"/>
</dbReference>
<evidence type="ECO:0000259" key="13">
    <source>
        <dbReference type="PROSITE" id="PS01180"/>
    </source>
</evidence>
<dbReference type="PROSITE" id="PS50068">
    <property type="entry name" value="LDLRA_2"/>
    <property type="match status" value="1"/>
</dbReference>
<dbReference type="WBParaSite" id="MBELARI_LOCUS15906">
    <property type="protein sequence ID" value="MBELARI_LOCUS15906"/>
    <property type="gene ID" value="MBELARI_LOCUS15906"/>
</dbReference>
<feature type="disulfide bond" evidence="9">
    <location>
        <begin position="2114"/>
        <end position="2131"/>
    </location>
</feature>
<keyword evidence="2 11" id="KW-0768">Sushi</keyword>
<feature type="disulfide bond" evidence="8">
    <location>
        <begin position="457"/>
        <end position="484"/>
    </location>
</feature>
<dbReference type="SUPFAM" id="SSF57184">
    <property type="entry name" value="Growth factor receptor domain"/>
    <property type="match status" value="1"/>
</dbReference>
<dbReference type="PANTHER" id="PTHR45656:SF4">
    <property type="entry name" value="PROTEIN CBR-CLEC-78"/>
    <property type="match status" value="1"/>
</dbReference>
<feature type="disulfide bond" evidence="10">
    <location>
        <begin position="204"/>
        <end position="219"/>
    </location>
</feature>
<name>A0AAF3J4M6_9BILA</name>
<dbReference type="SMART" id="SM00042">
    <property type="entry name" value="CUB"/>
    <property type="match status" value="3"/>
</dbReference>
<feature type="domain" description="CUB" evidence="13">
    <location>
        <begin position="228"/>
        <end position="340"/>
    </location>
</feature>
<dbReference type="Gene3D" id="2.10.70.10">
    <property type="entry name" value="Complement Module, domain 1"/>
    <property type="match status" value="6"/>
</dbReference>
<dbReference type="Pfam" id="PF02494">
    <property type="entry name" value="HYR"/>
    <property type="match status" value="2"/>
</dbReference>